<keyword evidence="1" id="KW-1133">Transmembrane helix</keyword>
<keyword evidence="1" id="KW-0812">Transmembrane</keyword>
<feature type="transmembrane region" description="Helical" evidence="1">
    <location>
        <begin position="169"/>
        <end position="194"/>
    </location>
</feature>
<name>A0ABU1JU30_9PROT</name>
<gene>
    <name evidence="3" type="ORF">E9232_004326</name>
</gene>
<dbReference type="RefSeq" id="WP_309797301.1">
    <property type="nucleotide sequence ID" value="NZ_JAVDPW010000007.1"/>
</dbReference>
<dbReference type="Pfam" id="PF00487">
    <property type="entry name" value="FA_desaturase"/>
    <property type="match status" value="1"/>
</dbReference>
<evidence type="ECO:0000313" key="3">
    <source>
        <dbReference type="EMBL" id="MDR6291792.1"/>
    </source>
</evidence>
<protein>
    <submittedName>
        <fullName evidence="3">Fatty acid desaturase</fullName>
    </submittedName>
</protein>
<proteinExistence type="predicted"/>
<dbReference type="InterPro" id="IPR005804">
    <property type="entry name" value="FA_desaturase_dom"/>
</dbReference>
<comment type="caution">
    <text evidence="3">The sequence shown here is derived from an EMBL/GenBank/DDBJ whole genome shotgun (WGS) entry which is preliminary data.</text>
</comment>
<sequence>MAETVKRARIEWPTWAVAAAAYGGWVALLSFHAWLPWPAFIAIGAVLLAWHGSLQHETIHGHPTRSRRINAAIGWVPLSLWLPYASYRDLHLHHHREAHLTSPVEDPESYYVTDARWSSLSPAGQAVLRFNRTLLGRFLVGPALAWYGLWAAELPLLRRDRKVRAVWALHLAGAAAILAIVTGVFGVPLMVYVATCYAGTALSQLRSFAEHRAGPEGLRTAVVSSGPFFSLLFLNNNLHVAHHARPGLAWYQLPRFAAANDSAAVAQRGAGLYRGYGEIARRYLFRPVDAPVHPDFDEERRAR</sequence>
<organism evidence="3 4">
    <name type="scientific">Inquilinus ginsengisoli</name>
    <dbReference type="NCBI Taxonomy" id="363840"/>
    <lineage>
        <taxon>Bacteria</taxon>
        <taxon>Pseudomonadati</taxon>
        <taxon>Pseudomonadota</taxon>
        <taxon>Alphaproteobacteria</taxon>
        <taxon>Rhodospirillales</taxon>
        <taxon>Rhodospirillaceae</taxon>
        <taxon>Inquilinus</taxon>
    </lineage>
</organism>
<feature type="domain" description="Fatty acid desaturase" evidence="2">
    <location>
        <begin position="33"/>
        <end position="260"/>
    </location>
</feature>
<accession>A0ABU1JU30</accession>
<keyword evidence="1" id="KW-0472">Membrane</keyword>
<keyword evidence="4" id="KW-1185">Reference proteome</keyword>
<dbReference type="EMBL" id="JAVDPW010000007">
    <property type="protein sequence ID" value="MDR6291792.1"/>
    <property type="molecule type" value="Genomic_DNA"/>
</dbReference>
<evidence type="ECO:0000313" key="4">
    <source>
        <dbReference type="Proteomes" id="UP001262410"/>
    </source>
</evidence>
<dbReference type="Proteomes" id="UP001262410">
    <property type="component" value="Unassembled WGS sequence"/>
</dbReference>
<evidence type="ECO:0000256" key="1">
    <source>
        <dbReference type="SAM" id="Phobius"/>
    </source>
</evidence>
<feature type="transmembrane region" description="Helical" evidence="1">
    <location>
        <begin position="12"/>
        <end position="31"/>
    </location>
</feature>
<feature type="transmembrane region" description="Helical" evidence="1">
    <location>
        <begin position="138"/>
        <end position="157"/>
    </location>
</feature>
<evidence type="ECO:0000259" key="2">
    <source>
        <dbReference type="Pfam" id="PF00487"/>
    </source>
</evidence>
<reference evidence="3 4" key="1">
    <citation type="submission" date="2023-07" db="EMBL/GenBank/DDBJ databases">
        <title>Sorghum-associated microbial communities from plants grown in Nebraska, USA.</title>
        <authorList>
            <person name="Schachtman D."/>
        </authorList>
    </citation>
    <scope>NUCLEOTIDE SEQUENCE [LARGE SCALE GENOMIC DNA]</scope>
    <source>
        <strain evidence="3 4">584</strain>
    </source>
</reference>
<feature type="transmembrane region" description="Helical" evidence="1">
    <location>
        <begin position="37"/>
        <end position="56"/>
    </location>
</feature>